<feature type="compositionally biased region" description="Acidic residues" evidence="2">
    <location>
        <begin position="820"/>
        <end position="830"/>
    </location>
</feature>
<feature type="region of interest" description="Disordered" evidence="2">
    <location>
        <begin position="600"/>
        <end position="928"/>
    </location>
</feature>
<gene>
    <name evidence="3" type="ORF">DYB32_008991</name>
</gene>
<feature type="compositionally biased region" description="Polar residues" evidence="2">
    <location>
        <begin position="659"/>
        <end position="672"/>
    </location>
</feature>
<feature type="compositionally biased region" description="Pro residues" evidence="2">
    <location>
        <begin position="917"/>
        <end position="928"/>
    </location>
</feature>
<feature type="region of interest" description="Disordered" evidence="2">
    <location>
        <begin position="403"/>
        <end position="478"/>
    </location>
</feature>
<accession>A0A418APT5</accession>
<feature type="compositionally biased region" description="Pro residues" evidence="2">
    <location>
        <begin position="431"/>
        <end position="450"/>
    </location>
</feature>
<dbReference type="Gene3D" id="1.10.246.20">
    <property type="entry name" value="Coactivator CBP, KIX domain"/>
    <property type="match status" value="1"/>
</dbReference>
<evidence type="ECO:0000256" key="2">
    <source>
        <dbReference type="SAM" id="MobiDB-lite"/>
    </source>
</evidence>
<name>A0A418APT5_9STRA</name>
<dbReference type="InterPro" id="IPR036529">
    <property type="entry name" value="KIX_dom_sf"/>
</dbReference>
<feature type="compositionally biased region" description="Low complexity" evidence="2">
    <location>
        <begin position="125"/>
        <end position="148"/>
    </location>
</feature>
<sequence>MDSFPGLEFESDILSDIDFGLGSGGMGGMIGTGLDSPGNLPFSVGTPTGIASLGSGAFPGMHNNTNSTGQSNTSTAQTNPSGTNSDMNRDDGRFHDDDGMFFGSDMGKEEDKTSSKPPSVHPHHSTTTSSNNNLGRGSNMPNNNNPPHMSHEKPNNQSQGGGPSANSMPHHQSSHLGNNSGGRKDSVSDTRPHSNGGGPSSNNPTNPNAPKGVPGGGGRISESNTELLSSLLLPDNSGPPMNMGIANPNTRPQINQGSNNGPGPHNINSHYGQPTHQQQPLNYGQGPPPPQQRGNLMMGSHPGNPSNMYGGYNPPHTQNRPPQSYQAQPQSLQRTSSMPGGQLIRQSSALSTGGSNPFPTNYDEELAKLKSMLSAQPDLIPPPQEILRVTQQLCMANMQRLQQQQHPGHPVSGYMQQPPHIQANGIHMPGSSPPQMPPGYPPSGPPPPTRGGPMPNQPHMSMDHRQSLSGASMSSGNASVGVLPSRPGVSPASVASVGQQNPPANNQMVAQQPGGANKSTNVWQSESDVPLRRKMIAKIVSLLQQRKPDAPTEWIRRLPDMARRLEDSLYRTATGREVYGNFNTLKSRLQHLAVTMGARAAKGNDPNSPSESTPAPSGAPALMGSNGPPPPQQQLTGPNGGVPPPNAAGRPGGPPGNMYNPSQGTSQQPNGGPTNGRMSQQMQLQMQSHMQQRQGMANNNAPGGLNKVSPGAPPNSNPPPPANPRQNSGPPQANTPAFRPNNASAMQQQQQRANMYANPPPPQQPQNPRVASPGNTSMRNMSTSQPPATQRSTSISSARLSDALGDMDSTDFLDLGMGDDGTDLGAEDPIDALMRGSNSSTASDKDKRTATPSASPKPDPKAAAKRPMPAAQQDSQAAKRAKAPAKRTPRNNSASPPVVKTPPPSGTTAASKQPPTVKTPPPPPPVNK</sequence>
<reference evidence="3 4" key="1">
    <citation type="submission" date="2018-08" db="EMBL/GenBank/DDBJ databases">
        <title>Aphanomyces genome sequencing and annotation.</title>
        <authorList>
            <person name="Minardi D."/>
            <person name="Oidtmann B."/>
            <person name="Van Der Giezen M."/>
            <person name="Studholme D.J."/>
        </authorList>
    </citation>
    <scope>NUCLEOTIDE SEQUENCE [LARGE SCALE GENOMIC DNA]</scope>
    <source>
        <strain evidence="3 4">NJM0002</strain>
    </source>
</reference>
<evidence type="ECO:0008006" key="5">
    <source>
        <dbReference type="Google" id="ProtNLM"/>
    </source>
</evidence>
<feature type="compositionally biased region" description="Low complexity" evidence="2">
    <location>
        <begin position="63"/>
        <end position="79"/>
    </location>
</feature>
<dbReference type="GO" id="GO:0003712">
    <property type="term" value="F:transcription coregulator activity"/>
    <property type="evidence" value="ECO:0007669"/>
    <property type="project" value="InterPro"/>
</dbReference>
<feature type="compositionally biased region" description="Basic and acidic residues" evidence="2">
    <location>
        <begin position="87"/>
        <end position="98"/>
    </location>
</feature>
<evidence type="ECO:0000313" key="3">
    <source>
        <dbReference type="EMBL" id="RHY27071.1"/>
    </source>
</evidence>
<feature type="compositionally biased region" description="Pro residues" evidence="2">
    <location>
        <begin position="711"/>
        <end position="723"/>
    </location>
</feature>
<comment type="caution">
    <text evidence="3">The sequence shown here is derived from an EMBL/GenBank/DDBJ whole genome shotgun (WGS) entry which is preliminary data.</text>
</comment>
<evidence type="ECO:0000313" key="4">
    <source>
        <dbReference type="Proteomes" id="UP000285060"/>
    </source>
</evidence>
<dbReference type="VEuPathDB" id="FungiDB:H310_10817"/>
<dbReference type="AlphaFoldDB" id="A0A418APT5"/>
<feature type="compositionally biased region" description="Polar residues" evidence="2">
    <location>
        <begin position="773"/>
        <end position="799"/>
    </location>
</feature>
<proteinExistence type="predicted"/>
<evidence type="ECO:0000256" key="1">
    <source>
        <dbReference type="ARBA" id="ARBA00023242"/>
    </source>
</evidence>
<dbReference type="EMBL" id="QUSY01000848">
    <property type="protein sequence ID" value="RHY27071.1"/>
    <property type="molecule type" value="Genomic_DNA"/>
</dbReference>
<dbReference type="GO" id="GO:0006355">
    <property type="term" value="P:regulation of DNA-templated transcription"/>
    <property type="evidence" value="ECO:0007669"/>
    <property type="project" value="InterPro"/>
</dbReference>
<feature type="compositionally biased region" description="Polar residues" evidence="2">
    <location>
        <begin position="164"/>
        <end position="178"/>
    </location>
</feature>
<feature type="compositionally biased region" description="Polar residues" evidence="2">
    <location>
        <begin position="467"/>
        <end position="478"/>
    </location>
</feature>
<protein>
    <recommendedName>
        <fullName evidence="5">Mediator complex subunit 15 KIX domain-containing protein</fullName>
    </recommendedName>
</protein>
<organism evidence="3 4">
    <name type="scientific">Aphanomyces invadans</name>
    <dbReference type="NCBI Taxonomy" id="157072"/>
    <lineage>
        <taxon>Eukaryota</taxon>
        <taxon>Sar</taxon>
        <taxon>Stramenopiles</taxon>
        <taxon>Oomycota</taxon>
        <taxon>Saprolegniomycetes</taxon>
        <taxon>Saprolegniales</taxon>
        <taxon>Verrucalvaceae</taxon>
        <taxon>Aphanomyces</taxon>
    </lineage>
</organism>
<keyword evidence="4" id="KW-1185">Reference proteome</keyword>
<feature type="compositionally biased region" description="Low complexity" evidence="2">
    <location>
        <begin position="676"/>
        <end position="696"/>
    </location>
</feature>
<feature type="region of interest" description="Disordered" evidence="2">
    <location>
        <begin position="486"/>
        <end position="505"/>
    </location>
</feature>
<feature type="compositionally biased region" description="Basic and acidic residues" evidence="2">
    <location>
        <begin position="182"/>
        <end position="192"/>
    </location>
</feature>
<feature type="compositionally biased region" description="Polar residues" evidence="2">
    <location>
        <begin position="247"/>
        <end position="276"/>
    </location>
</feature>
<feature type="region of interest" description="Disordered" evidence="2">
    <location>
        <begin position="53"/>
        <end position="341"/>
    </location>
</feature>
<keyword evidence="1" id="KW-0539">Nucleus</keyword>
<feature type="compositionally biased region" description="Basic residues" evidence="2">
    <location>
        <begin position="879"/>
        <end position="889"/>
    </location>
</feature>
<feature type="compositionally biased region" description="Polar residues" evidence="2">
    <location>
        <begin position="605"/>
        <end position="615"/>
    </location>
</feature>
<feature type="compositionally biased region" description="Polar residues" evidence="2">
    <location>
        <begin position="496"/>
        <end position="505"/>
    </location>
</feature>
<feature type="compositionally biased region" description="Polar residues" evidence="2">
    <location>
        <begin position="741"/>
        <end position="753"/>
    </location>
</feature>
<feature type="compositionally biased region" description="Polar residues" evidence="2">
    <location>
        <begin position="315"/>
        <end position="341"/>
    </location>
</feature>
<dbReference type="Proteomes" id="UP000285060">
    <property type="component" value="Unassembled WGS sequence"/>
</dbReference>